<dbReference type="Gene3D" id="1.10.10.820">
    <property type="match status" value="1"/>
</dbReference>
<dbReference type="InterPro" id="IPR036961">
    <property type="entry name" value="Kinesin_motor_dom_sf"/>
</dbReference>
<dbReference type="GO" id="GO:0007015">
    <property type="term" value="P:actin filament organization"/>
    <property type="evidence" value="ECO:0007669"/>
    <property type="project" value="TreeGrafter"/>
</dbReference>
<evidence type="ECO:0000256" key="10">
    <source>
        <dbReference type="SAM" id="MobiDB-lite"/>
    </source>
</evidence>
<reference evidence="13 14" key="1">
    <citation type="submission" date="2016-08" db="EMBL/GenBank/DDBJ databases">
        <authorList>
            <consortium name="Lentinula edodes genome sequencing consortium"/>
            <person name="Sakamoto Y."/>
            <person name="Nakade K."/>
            <person name="Sato S."/>
            <person name="Yoshida Y."/>
            <person name="Miyazaki K."/>
            <person name="Natsume S."/>
            <person name="Konno N."/>
        </authorList>
    </citation>
    <scope>NUCLEOTIDE SEQUENCE [LARGE SCALE GENOMIC DNA]</scope>
    <source>
        <strain evidence="13 14">NBRC 111202</strain>
    </source>
</reference>
<dbReference type="Pfam" id="PF00063">
    <property type="entry name" value="Myosin_head"/>
    <property type="match status" value="1"/>
</dbReference>
<evidence type="ECO:0000256" key="9">
    <source>
        <dbReference type="SAM" id="Coils"/>
    </source>
</evidence>
<proteinExistence type="inferred from homology"/>
<evidence type="ECO:0000256" key="5">
    <source>
        <dbReference type="ARBA" id="ARBA00023123"/>
    </source>
</evidence>
<keyword evidence="3 8" id="KW-0067">ATP-binding</keyword>
<evidence type="ECO:0000259" key="12">
    <source>
        <dbReference type="PROSITE" id="PS51844"/>
    </source>
</evidence>
<dbReference type="InterPro" id="IPR008989">
    <property type="entry name" value="Myosin_S1_N"/>
</dbReference>
<dbReference type="GO" id="GO:0005524">
    <property type="term" value="F:ATP binding"/>
    <property type="evidence" value="ECO:0007669"/>
    <property type="project" value="UniProtKB-UniRule"/>
</dbReference>
<gene>
    <name evidence="13" type="ORF">LENED_002520</name>
</gene>
<dbReference type="InterPro" id="IPR002928">
    <property type="entry name" value="Myosin_tail"/>
</dbReference>
<name>A0A1Q3E125_LENED</name>
<comment type="similarity">
    <text evidence="1 8">Belongs to the TRAFAC class myosin-kinesin ATPase superfamily. Myosin family.</text>
</comment>
<feature type="region of interest" description="Disordered" evidence="10">
    <location>
        <begin position="1645"/>
        <end position="1685"/>
    </location>
</feature>
<comment type="caution">
    <text evidence="13">The sequence shown here is derived from an EMBL/GenBank/DDBJ whole genome shotgun (WGS) entry which is preliminary data.</text>
</comment>
<dbReference type="SMART" id="SM00242">
    <property type="entry name" value="MYSc"/>
    <property type="match status" value="1"/>
</dbReference>
<reference evidence="13 14" key="2">
    <citation type="submission" date="2017-02" db="EMBL/GenBank/DDBJ databases">
        <title>A genome survey and senescence transcriptome analysis in Lentinula edodes.</title>
        <authorList>
            <person name="Sakamoto Y."/>
            <person name="Nakade K."/>
            <person name="Sato S."/>
            <person name="Yoshida Y."/>
            <person name="Miyazaki K."/>
            <person name="Natsume S."/>
            <person name="Konno N."/>
        </authorList>
    </citation>
    <scope>NUCLEOTIDE SEQUENCE [LARGE SCALE GENOMIC DNA]</scope>
    <source>
        <strain evidence="13 14">NBRC 111202</strain>
    </source>
</reference>
<dbReference type="Gene3D" id="1.20.58.530">
    <property type="match status" value="1"/>
</dbReference>
<dbReference type="GO" id="GO:0000146">
    <property type="term" value="F:microfilament motor activity"/>
    <property type="evidence" value="ECO:0007669"/>
    <property type="project" value="TreeGrafter"/>
</dbReference>
<evidence type="ECO:0000256" key="1">
    <source>
        <dbReference type="ARBA" id="ARBA00008314"/>
    </source>
</evidence>
<keyword evidence="6 8" id="KW-0505">Motor protein</keyword>
<dbReference type="InterPro" id="IPR027417">
    <property type="entry name" value="P-loop_NTPase"/>
</dbReference>
<dbReference type="Proteomes" id="UP000188533">
    <property type="component" value="Unassembled WGS sequence"/>
</dbReference>
<dbReference type="InterPro" id="IPR004009">
    <property type="entry name" value="SH3_Myosin"/>
</dbReference>
<feature type="coiled-coil region" evidence="9">
    <location>
        <begin position="2078"/>
        <end position="2201"/>
    </location>
</feature>
<keyword evidence="5 8" id="KW-0518">Myosin</keyword>
<feature type="domain" description="Myosin N-terminal SH3-like" evidence="12">
    <location>
        <begin position="23"/>
        <end position="73"/>
    </location>
</feature>
<evidence type="ECO:0000256" key="7">
    <source>
        <dbReference type="ARBA" id="ARBA00023203"/>
    </source>
</evidence>
<evidence type="ECO:0000313" key="14">
    <source>
        <dbReference type="Proteomes" id="UP000188533"/>
    </source>
</evidence>
<dbReference type="Gene3D" id="2.30.30.360">
    <property type="entry name" value="Myosin S1 fragment, N-terminal"/>
    <property type="match status" value="1"/>
</dbReference>
<protein>
    <submittedName>
        <fullName evidence="13">Nonmuscle myosin heavy chain b</fullName>
    </submittedName>
</protein>
<keyword evidence="7 8" id="KW-0009">Actin-binding</keyword>
<feature type="compositionally biased region" description="Basic and acidic residues" evidence="10">
    <location>
        <begin position="1968"/>
        <end position="1981"/>
    </location>
</feature>
<dbReference type="Pfam" id="PF02736">
    <property type="entry name" value="Myosin_N"/>
    <property type="match status" value="1"/>
</dbReference>
<dbReference type="GO" id="GO:0016020">
    <property type="term" value="C:membrane"/>
    <property type="evidence" value="ECO:0007669"/>
    <property type="project" value="TreeGrafter"/>
</dbReference>
<accession>A0A1Q3E125</accession>
<feature type="domain" description="Myosin motor" evidence="11">
    <location>
        <begin position="77"/>
        <end position="833"/>
    </location>
</feature>
<dbReference type="Gene3D" id="3.30.70.1590">
    <property type="match status" value="1"/>
</dbReference>
<dbReference type="Pfam" id="PF01576">
    <property type="entry name" value="Myosin_tail_1"/>
    <property type="match status" value="1"/>
</dbReference>
<dbReference type="Gene3D" id="1.20.120.720">
    <property type="entry name" value="Myosin VI head, motor domain, U50 subdomain"/>
    <property type="match status" value="1"/>
</dbReference>
<evidence type="ECO:0000256" key="3">
    <source>
        <dbReference type="ARBA" id="ARBA00022840"/>
    </source>
</evidence>
<keyword evidence="14" id="KW-1185">Reference proteome</keyword>
<dbReference type="SUPFAM" id="SSF52540">
    <property type="entry name" value="P-loop containing nucleoside triphosphate hydrolases"/>
    <property type="match status" value="1"/>
</dbReference>
<dbReference type="FunFam" id="1.10.10.820:FF:000001">
    <property type="entry name" value="Myosin heavy chain"/>
    <property type="match status" value="1"/>
</dbReference>
<feature type="compositionally biased region" description="Basic and acidic residues" evidence="10">
    <location>
        <begin position="2284"/>
        <end position="2313"/>
    </location>
</feature>
<dbReference type="Gene3D" id="4.10.270.10">
    <property type="entry name" value="Myosin, subunit A"/>
    <property type="match status" value="1"/>
</dbReference>
<feature type="coiled-coil region" evidence="9">
    <location>
        <begin position="1290"/>
        <end position="1619"/>
    </location>
</feature>
<feature type="coiled-coil region" evidence="9">
    <location>
        <begin position="1732"/>
        <end position="1855"/>
    </location>
</feature>
<dbReference type="PROSITE" id="PS51844">
    <property type="entry name" value="SH3_LIKE"/>
    <property type="match status" value="1"/>
</dbReference>
<dbReference type="GO" id="GO:0005737">
    <property type="term" value="C:cytoplasm"/>
    <property type="evidence" value="ECO:0007669"/>
    <property type="project" value="UniProtKB-ARBA"/>
</dbReference>
<evidence type="ECO:0000259" key="11">
    <source>
        <dbReference type="PROSITE" id="PS51456"/>
    </source>
</evidence>
<dbReference type="Gene3D" id="1.20.5.340">
    <property type="match status" value="1"/>
</dbReference>
<feature type="region of interest" description="Actin-binding" evidence="8">
    <location>
        <begin position="711"/>
        <end position="733"/>
    </location>
</feature>
<evidence type="ECO:0000256" key="8">
    <source>
        <dbReference type="PROSITE-ProRule" id="PRU00782"/>
    </source>
</evidence>
<evidence type="ECO:0000256" key="6">
    <source>
        <dbReference type="ARBA" id="ARBA00023175"/>
    </source>
</evidence>
<feature type="region of interest" description="Disordered" evidence="10">
    <location>
        <begin position="2283"/>
        <end position="2327"/>
    </location>
</feature>
<dbReference type="GO" id="GO:0016459">
    <property type="term" value="C:myosin complex"/>
    <property type="evidence" value="ECO:0007669"/>
    <property type="project" value="UniProtKB-KW"/>
</dbReference>
<dbReference type="GO" id="GO:0051015">
    <property type="term" value="F:actin filament binding"/>
    <property type="evidence" value="ECO:0007669"/>
    <property type="project" value="InterPro"/>
</dbReference>
<dbReference type="InterPro" id="IPR001609">
    <property type="entry name" value="Myosin_head_motor_dom-like"/>
</dbReference>
<keyword evidence="2 8" id="KW-0547">Nucleotide-binding</keyword>
<dbReference type="PROSITE" id="PS51456">
    <property type="entry name" value="MYOSIN_MOTOR"/>
    <property type="match status" value="1"/>
</dbReference>
<keyword evidence="4 9" id="KW-0175">Coiled coil</keyword>
<dbReference type="STRING" id="5353.A0A1Q3E125"/>
<evidence type="ECO:0000256" key="2">
    <source>
        <dbReference type="ARBA" id="ARBA00022741"/>
    </source>
</evidence>
<dbReference type="PANTHER" id="PTHR13140">
    <property type="entry name" value="MYOSIN"/>
    <property type="match status" value="1"/>
</dbReference>
<evidence type="ECO:0000256" key="4">
    <source>
        <dbReference type="ARBA" id="ARBA00023054"/>
    </source>
</evidence>
<sequence length="2327" mass="266158">MPAPRHSQSAEAARAAAAQAEFNEKKWVWVPDDKEGYLAGWVHNEDGEYGDIIMAAGGEIRKVPLFTLSKMNPPKFDRVDDIADLTFLNEASVVHNLRLRFGSGAIYTYSGLFLVAVNPYQSLPLYSDAIVHQYRSKRRDENAPHIFAVAERAWVNMGEERENQSILITGESGAGKTESTKKVIQYLAAIATDVHQGPSTPSHSRSPTLSSLQSFSTMPTTGLPRTNSTKRGHVSTTSTTGSGFALTAKGRLGLLERQILQANPILEAFGNAQTQRNNNSSRFGKFVRISFAPDGSIAGANIDWYLLEKSRVVVRSEAERSFHVFYHLLAGGSDLKDKLLLGGGVEDYEFLNKSRREVDGVDDREEWYALKAALDVVGFTASEQYDLFRIVAAVLHIGNIVVTSTRADDAVMPDPSQAERVCHLLGVPPVEFTRAVLRPRVLAGREWVTQARTGQQALDELAALSKTLYEKSFGLLVDRINQALDRPSSKSTFIGVLDIAGFEIFEVNTYEQLLINYTNEKLQQFFNHHMFVLEQEEYSREGIKWDYVNFGLDLQPTIDLIESSGSAGAIGILSCLDEECIMPKATDATFTHKLHSLWAGVGGDPDDPQQSHPGREKYEPARFEQGFLVQHYAAKVEYRTDGWLEKNKDPLNDNLTRVFASSTERYVSSLFADHVNTPISGTQTNMFSVGKKRGIKRGAFRTVGQRHKEQLASLMGQLMATQPHFVRCIVPNTNKKPGRVDVPLVLDQLRCNGVLEGIRIARLGYPNRLPFVEFRQRYEVLTPGIIPKGYMDGREACRRMVGALELDEAIFKIGMSKIFFKAGVLADLEERRDMLLFDLFSKLQAVARMWTARRQIKKILNRAVAIRTIQRNARVYGELRDWPWWQLYTKVRPLLAATRSDEELRRKEAELVLHKERAERDKQEREALENLKMTLEAEKNKVEDQLEAERALNLDKDTLLERSKKHEAELEEEVAELQADIDDLQSHLDRAMTMAKDSEQRHAEQRDMFDQAAEHLVRLENEQKQMRLHEEETLAELANQNEEIERLHNDLETLQKVSEDLKRLAVQREEDLSRARDRTDIAVKELEGKLEVEMRNKDILRGRTDTLELELRQAKEQVVEMDHTVTDYSSLIQKKDDRIAELLQELEQLAVEHQQASKEILELQSDLDTLAVELDAEKADRAQGDVSRARSQAELDELRTLLETKTSEETRRNEVEKSKDLELTNLRSQVVKMQQELTDTRHSALEIQGKLKVDLEQSARDLVSLQGSYDNLVQQESAAQSTVAETHFAISELEKGKRGLESELQSLRSRMFESETALAEVQKAKESLDRQLSAAQNKYHGIEDVMLQLERDKTARERQLENIKKQLESETTRRSQVEKALSAQKTEIAKLKDHNVKVDRDLNKALKDLKDREWDIKQLESKQDKTIVEHVHVLEEAKRVTDRQLADAQEELQKNAAYIRSLEKAKIRLTSEAEDLLRETERERMELRGKEKAVRNQEDRVARAVIDVEQERKARQEVELQVRRLQSELQNTSRHAEELSQQLLITQQSKESLEAELDHLVDETPAADSLAKIQRQYQARIVQLEDQVSMSDDARLAALRRLSERIQRQHADIRKLITDTGPSDSTFQSRLLHELQLLDDELKSDLSSRNVPSSKHDARLSTPSSKSKRNPSREAPRDITKSSDGQVVALKQQVQVLELQMAASERVRHHLETSIREMTADLENSDGSKQFLQQYRSRLAKENKRLAELLEEEAEARRSAEAAQIDGIQAVWSKFQKTIDEERQSYARLEETRKALHLQQRTMQSDLETQRTQLQEALQARKMLQSEVAETNAQLEVARSEITGLKRQIHNQQMEDDIASSTTSAMQADLRATTEAFKAKEQSYQQRLENAEIARVKATRAEASVRRTLSEIEKAQTDTVAKLKSNEDLLRAAHQRIKELDKKLQEEGNDSIDLVELNQRLAEELEDEKTQHQKDLEEHEFASNQTRKKYQAELAQLSEELQSQRDALTRLREDNRKIRSDYDELQLRFDDEVYSSGGWRKEKERLETKIHDVSKAYEASTAAQTEQQSQIVSLHSQVRELRGVLDDVEADRALLQKARRALQAELEGIKLDHVDTHKLSTDQQFQKLFLQKQDLERSLDEQEDRVANAFDRMKKAEAFANECQIELGKVRVDNSELDRINANLENQVKELNVRIIDLETKSYASTSRPATLSRKTDSRIEEITSQLTGKGHAHRLSRDSKFDLDRQRVKLDEERKGYEMQLATLRKSMDELHTQDNLLQSAKRRAEREAADYKQKSLNLEREVERLRNRLDRPASAFGSPTSSPRK</sequence>
<dbReference type="PANTHER" id="PTHR13140:SF857">
    <property type="entry name" value="MYOSIN-11"/>
    <property type="match status" value="1"/>
</dbReference>
<feature type="binding site" evidence="8">
    <location>
        <begin position="170"/>
        <end position="177"/>
    </location>
    <ligand>
        <name>ATP</name>
        <dbReference type="ChEBI" id="CHEBI:30616"/>
    </ligand>
</feature>
<feature type="compositionally biased region" description="Polar residues" evidence="10">
    <location>
        <begin position="197"/>
        <end position="227"/>
    </location>
</feature>
<feature type="coiled-coil region" evidence="9">
    <location>
        <begin position="904"/>
        <end position="1208"/>
    </location>
</feature>
<evidence type="ECO:0000313" key="13">
    <source>
        <dbReference type="EMBL" id="GAW00958.1"/>
    </source>
</evidence>
<dbReference type="Gene3D" id="3.40.850.10">
    <property type="entry name" value="Kinesin motor domain"/>
    <property type="match status" value="1"/>
</dbReference>
<organism evidence="13 14">
    <name type="scientific">Lentinula edodes</name>
    <name type="common">Shiitake mushroom</name>
    <name type="synonym">Lentinus edodes</name>
    <dbReference type="NCBI Taxonomy" id="5353"/>
    <lineage>
        <taxon>Eukaryota</taxon>
        <taxon>Fungi</taxon>
        <taxon>Dikarya</taxon>
        <taxon>Basidiomycota</taxon>
        <taxon>Agaricomycotina</taxon>
        <taxon>Agaricomycetes</taxon>
        <taxon>Agaricomycetidae</taxon>
        <taxon>Agaricales</taxon>
        <taxon>Marasmiineae</taxon>
        <taxon>Omphalotaceae</taxon>
        <taxon>Lentinula</taxon>
    </lineage>
</organism>
<dbReference type="CDD" id="cd01377">
    <property type="entry name" value="MYSc_class_II"/>
    <property type="match status" value="1"/>
</dbReference>
<feature type="region of interest" description="Disordered" evidence="10">
    <location>
        <begin position="195"/>
        <end position="241"/>
    </location>
</feature>
<dbReference type="EMBL" id="BDGU01000046">
    <property type="protein sequence ID" value="GAW00958.1"/>
    <property type="molecule type" value="Genomic_DNA"/>
</dbReference>
<dbReference type="SUPFAM" id="SSF90257">
    <property type="entry name" value="Myosin rod fragments"/>
    <property type="match status" value="1"/>
</dbReference>
<dbReference type="PRINTS" id="PR00193">
    <property type="entry name" value="MYOSINHEAVY"/>
</dbReference>
<feature type="compositionally biased region" description="Basic and acidic residues" evidence="10">
    <location>
        <begin position="1671"/>
        <end position="1681"/>
    </location>
</feature>
<dbReference type="PROSITE" id="PS50096">
    <property type="entry name" value="IQ"/>
    <property type="match status" value="1"/>
</dbReference>
<feature type="region of interest" description="Disordered" evidence="10">
    <location>
        <begin position="1966"/>
        <end position="1987"/>
    </location>
</feature>
<dbReference type="SUPFAM" id="SSF50084">
    <property type="entry name" value="Myosin S1 fragment, N-terminal domain"/>
    <property type="match status" value="1"/>
</dbReference>